<keyword evidence="3" id="KW-1185">Reference proteome</keyword>
<gene>
    <name evidence="2" type="ORF">GTQ34_08005</name>
</gene>
<keyword evidence="1" id="KW-0732">Signal</keyword>
<dbReference type="EMBL" id="JAAABI010000002">
    <property type="protein sequence ID" value="NAY91857.1"/>
    <property type="molecule type" value="Genomic_DNA"/>
</dbReference>
<protein>
    <recommendedName>
        <fullName evidence="4">DinB family protein</fullName>
    </recommendedName>
</protein>
<evidence type="ECO:0000256" key="1">
    <source>
        <dbReference type="SAM" id="SignalP"/>
    </source>
</evidence>
<proteinExistence type="predicted"/>
<dbReference type="Proteomes" id="UP000667650">
    <property type="component" value="Unassembled WGS sequence"/>
</dbReference>
<dbReference type="Gene3D" id="1.20.120.450">
    <property type="entry name" value="dinb family like domain"/>
    <property type="match status" value="1"/>
</dbReference>
<dbReference type="SUPFAM" id="SSF109854">
    <property type="entry name" value="DinB/YfiT-like putative metalloenzymes"/>
    <property type="match status" value="1"/>
</dbReference>
<comment type="caution">
    <text evidence="2">The sequence shown here is derived from an EMBL/GenBank/DDBJ whole genome shotgun (WGS) entry which is preliminary data.</text>
</comment>
<dbReference type="AlphaFoldDB" id="A0A964TBK0"/>
<evidence type="ECO:0008006" key="4">
    <source>
        <dbReference type="Google" id="ProtNLM"/>
    </source>
</evidence>
<feature type="chain" id="PRO_5037016761" description="DinB family protein" evidence="1">
    <location>
        <begin position="25"/>
        <end position="201"/>
    </location>
</feature>
<dbReference type="InterPro" id="IPR034660">
    <property type="entry name" value="DinB/YfiT-like"/>
</dbReference>
<organism evidence="2 3">
    <name type="scientific">Flagellimonas ochracea</name>
    <dbReference type="NCBI Taxonomy" id="2696472"/>
    <lineage>
        <taxon>Bacteria</taxon>
        <taxon>Pseudomonadati</taxon>
        <taxon>Bacteroidota</taxon>
        <taxon>Flavobacteriia</taxon>
        <taxon>Flavobacteriales</taxon>
        <taxon>Flavobacteriaceae</taxon>
        <taxon>Flagellimonas</taxon>
    </lineage>
</organism>
<accession>A0A964TBK0</accession>
<evidence type="ECO:0000313" key="2">
    <source>
        <dbReference type="EMBL" id="NAY91857.1"/>
    </source>
</evidence>
<feature type="signal peptide" evidence="1">
    <location>
        <begin position="1"/>
        <end position="24"/>
    </location>
</feature>
<name>A0A964TBK0_9FLAO</name>
<evidence type="ECO:0000313" key="3">
    <source>
        <dbReference type="Proteomes" id="UP000667650"/>
    </source>
</evidence>
<sequence length="201" mass="23057">MKNLRLSKKFSVVFFFTLVLNSQAQDMELPYYQIPEYPEDFGPGNVVARMIDALGFRYYWATEGLTEKDLDYSPSEGARTSKETLKHIHTMSKMILNAADGNPNIRLENPPELSFEEVRKSTLGNIKLASDKIRGKQAEEFEQCNVVFQNGDRESVYPYWNMINGMLSDCMYHTGQIVLLRRITGNPKNPKVSVFSGRLRD</sequence>
<reference evidence="2" key="1">
    <citation type="submission" date="2020-01" db="EMBL/GenBank/DDBJ databases">
        <title>Muricauda ochracea sp. nov., isolated from a tidal flat of Garorim bay in Korea.</title>
        <authorList>
            <person name="Kim D."/>
            <person name="Yoo Y."/>
            <person name="Kim J.-J."/>
        </authorList>
    </citation>
    <scope>NUCLEOTIDE SEQUENCE</scope>
    <source>
        <strain evidence="2">JGD-17</strain>
    </source>
</reference>